<accession>A0A4Q7ZIS8</accession>
<comment type="caution">
    <text evidence="4">The sequence shown here is derived from an EMBL/GenBank/DDBJ whole genome shotgun (WGS) entry which is preliminary data.</text>
</comment>
<dbReference type="AlphaFoldDB" id="A0A4Q7ZIS8"/>
<reference evidence="4 5" key="1">
    <citation type="submission" date="2019-02" db="EMBL/GenBank/DDBJ databases">
        <title>Sequencing the genomes of 1000 actinobacteria strains.</title>
        <authorList>
            <person name="Klenk H.-P."/>
        </authorList>
    </citation>
    <scope>NUCLEOTIDE SEQUENCE [LARGE SCALE GENOMIC DNA]</scope>
    <source>
        <strain evidence="4 5">DSM 45162</strain>
    </source>
</reference>
<dbReference type="SMART" id="SM01208">
    <property type="entry name" value="G5"/>
    <property type="match status" value="1"/>
</dbReference>
<feature type="region of interest" description="Disordered" evidence="2">
    <location>
        <begin position="43"/>
        <end position="91"/>
    </location>
</feature>
<dbReference type="PROSITE" id="PS51109">
    <property type="entry name" value="G5"/>
    <property type="match status" value="1"/>
</dbReference>
<keyword evidence="1" id="KW-0732">Signal</keyword>
<dbReference type="InterPro" id="IPR011098">
    <property type="entry name" value="G5_dom"/>
</dbReference>
<protein>
    <submittedName>
        <fullName evidence="4">Surface rod structure-forming protein G</fullName>
    </submittedName>
</protein>
<organism evidence="4 5">
    <name type="scientific">Krasilnikovia cinnamomea</name>
    <dbReference type="NCBI Taxonomy" id="349313"/>
    <lineage>
        <taxon>Bacteria</taxon>
        <taxon>Bacillati</taxon>
        <taxon>Actinomycetota</taxon>
        <taxon>Actinomycetes</taxon>
        <taxon>Micromonosporales</taxon>
        <taxon>Micromonosporaceae</taxon>
        <taxon>Krasilnikovia</taxon>
    </lineage>
</organism>
<evidence type="ECO:0000256" key="1">
    <source>
        <dbReference type="ARBA" id="ARBA00022729"/>
    </source>
</evidence>
<dbReference type="Gene3D" id="2.20.230.10">
    <property type="entry name" value="Resuscitation-promoting factor rpfb"/>
    <property type="match status" value="1"/>
</dbReference>
<sequence length="190" mass="19858">MQRAGLVMTVLLLPCLGGIGVIGTVAGLSSVSDGSVGGGLVGDGSVGDGSVGDGEALPSTRRFAEVPPLNEPEASEGKLPAAKPSPTRVARTRTVTVTRRIPYATRTVRDKSLPKGKKMVRTKGRAGVRVLTYRVTVTEGRPGKRRLIRSVVARRPVTRVVVVGTGKRGAVLCDRSTVRIIGSIARRVLG</sequence>
<dbReference type="EMBL" id="SHKY01000001">
    <property type="protein sequence ID" value="RZU50125.1"/>
    <property type="molecule type" value="Genomic_DNA"/>
</dbReference>
<gene>
    <name evidence="4" type="ORF">EV385_1890</name>
</gene>
<feature type="compositionally biased region" description="Gly residues" evidence="2">
    <location>
        <begin position="43"/>
        <end position="52"/>
    </location>
</feature>
<keyword evidence="5" id="KW-1185">Reference proteome</keyword>
<feature type="domain" description="G5" evidence="3">
    <location>
        <begin position="86"/>
        <end position="167"/>
    </location>
</feature>
<evidence type="ECO:0000313" key="5">
    <source>
        <dbReference type="Proteomes" id="UP000292564"/>
    </source>
</evidence>
<evidence type="ECO:0000259" key="3">
    <source>
        <dbReference type="PROSITE" id="PS51109"/>
    </source>
</evidence>
<proteinExistence type="predicted"/>
<evidence type="ECO:0000313" key="4">
    <source>
        <dbReference type="EMBL" id="RZU50125.1"/>
    </source>
</evidence>
<dbReference type="Proteomes" id="UP000292564">
    <property type="component" value="Unassembled WGS sequence"/>
</dbReference>
<evidence type="ECO:0000256" key="2">
    <source>
        <dbReference type="SAM" id="MobiDB-lite"/>
    </source>
</evidence>
<name>A0A4Q7ZIS8_9ACTN</name>
<dbReference type="Pfam" id="PF07501">
    <property type="entry name" value="G5"/>
    <property type="match status" value="1"/>
</dbReference>